<dbReference type="AlphaFoldDB" id="A0A0W8FXR2"/>
<proteinExistence type="predicted"/>
<evidence type="ECO:0000313" key="1">
    <source>
        <dbReference type="EMBL" id="KUG25601.1"/>
    </source>
</evidence>
<name>A0A0W8FXR2_9ZZZZ</name>
<reference evidence="1" key="1">
    <citation type="journal article" date="2015" name="Proc. Natl. Acad. Sci. U.S.A.">
        <title>Networks of energetic and metabolic interactions define dynamics in microbial communities.</title>
        <authorList>
            <person name="Embree M."/>
            <person name="Liu J.K."/>
            <person name="Al-Bassam M.M."/>
            <person name="Zengler K."/>
        </authorList>
    </citation>
    <scope>NUCLEOTIDE SEQUENCE</scope>
</reference>
<sequence length="45" mass="5003">MIFFSSVIFSQEIFSNATRPSASDNGYLTAYGYTEVELILSCIES</sequence>
<protein>
    <submittedName>
        <fullName evidence="1">Uncharacterized protein</fullName>
    </submittedName>
</protein>
<comment type="caution">
    <text evidence="1">The sequence shown here is derived from an EMBL/GenBank/DDBJ whole genome shotgun (WGS) entry which is preliminary data.</text>
</comment>
<gene>
    <name evidence="1" type="ORF">ASZ90_004574</name>
</gene>
<organism evidence="1">
    <name type="scientific">hydrocarbon metagenome</name>
    <dbReference type="NCBI Taxonomy" id="938273"/>
    <lineage>
        <taxon>unclassified sequences</taxon>
        <taxon>metagenomes</taxon>
        <taxon>ecological metagenomes</taxon>
    </lineage>
</organism>
<accession>A0A0W8FXR2</accession>
<dbReference type="EMBL" id="LNQE01000644">
    <property type="protein sequence ID" value="KUG25601.1"/>
    <property type="molecule type" value="Genomic_DNA"/>
</dbReference>